<dbReference type="PANTHER" id="PTHR24301">
    <property type="entry name" value="THROMBOXANE-A SYNTHASE"/>
    <property type="match status" value="1"/>
</dbReference>
<dbReference type="OrthoDB" id="1470350at2759"/>
<keyword evidence="4" id="KW-0560">Oxidoreductase</keyword>
<dbReference type="GO" id="GO:0005506">
    <property type="term" value="F:iron ion binding"/>
    <property type="evidence" value="ECO:0007669"/>
    <property type="project" value="InterPro"/>
</dbReference>
<dbReference type="GO" id="GO:0016705">
    <property type="term" value="F:oxidoreductase activity, acting on paired donors, with incorporation or reduction of molecular oxygen"/>
    <property type="evidence" value="ECO:0007669"/>
    <property type="project" value="InterPro"/>
</dbReference>
<dbReference type="CDD" id="cd00302">
    <property type="entry name" value="cytochrome_P450"/>
    <property type="match status" value="1"/>
</dbReference>
<keyword evidence="5" id="KW-1133">Transmembrane helix</keyword>
<comment type="caution">
    <text evidence="6">The sequence shown here is derived from an EMBL/GenBank/DDBJ whole genome shotgun (WGS) entry which is preliminary data.</text>
</comment>
<dbReference type="Proteomes" id="UP000789739">
    <property type="component" value="Unassembled WGS sequence"/>
</dbReference>
<reference evidence="6" key="1">
    <citation type="submission" date="2021-06" db="EMBL/GenBank/DDBJ databases">
        <authorList>
            <person name="Kallberg Y."/>
            <person name="Tangrot J."/>
            <person name="Rosling A."/>
        </authorList>
    </citation>
    <scope>NUCLEOTIDE SEQUENCE</scope>
    <source>
        <strain evidence="6">BR232B</strain>
    </source>
</reference>
<evidence type="ECO:0000256" key="1">
    <source>
        <dbReference type="ARBA" id="ARBA00022723"/>
    </source>
</evidence>
<protein>
    <submittedName>
        <fullName evidence="6">2503_t:CDS:1</fullName>
    </submittedName>
</protein>
<keyword evidence="5" id="KW-0472">Membrane</keyword>
<keyword evidence="1 3" id="KW-0479">Metal-binding</keyword>
<dbReference type="PROSITE" id="PS00086">
    <property type="entry name" value="CYTOCHROME_P450"/>
    <property type="match status" value="1"/>
</dbReference>
<dbReference type="PANTHER" id="PTHR24301:SF2">
    <property type="entry name" value="THROMBOXANE-A SYNTHASE"/>
    <property type="match status" value="1"/>
</dbReference>
<dbReference type="InterPro" id="IPR017972">
    <property type="entry name" value="Cyt_P450_CS"/>
</dbReference>
<accession>A0A9N9GFX4</accession>
<evidence type="ECO:0000313" key="6">
    <source>
        <dbReference type="EMBL" id="CAG8603447.1"/>
    </source>
</evidence>
<dbReference type="Pfam" id="PF00067">
    <property type="entry name" value="p450"/>
    <property type="match status" value="2"/>
</dbReference>
<dbReference type="AlphaFoldDB" id="A0A9N9GFX4"/>
<dbReference type="InterPro" id="IPR036396">
    <property type="entry name" value="Cyt_P450_sf"/>
</dbReference>
<dbReference type="GO" id="GO:0004497">
    <property type="term" value="F:monooxygenase activity"/>
    <property type="evidence" value="ECO:0007669"/>
    <property type="project" value="UniProtKB-KW"/>
</dbReference>
<keyword evidence="2 3" id="KW-0408">Iron</keyword>
<keyword evidence="7" id="KW-1185">Reference proteome</keyword>
<proteinExistence type="inferred from homology"/>
<organism evidence="6 7">
    <name type="scientific">Paraglomus brasilianum</name>
    <dbReference type="NCBI Taxonomy" id="144538"/>
    <lineage>
        <taxon>Eukaryota</taxon>
        <taxon>Fungi</taxon>
        <taxon>Fungi incertae sedis</taxon>
        <taxon>Mucoromycota</taxon>
        <taxon>Glomeromycotina</taxon>
        <taxon>Glomeromycetes</taxon>
        <taxon>Paraglomerales</taxon>
        <taxon>Paraglomeraceae</taxon>
        <taxon>Paraglomus</taxon>
    </lineage>
</organism>
<evidence type="ECO:0000256" key="3">
    <source>
        <dbReference type="PIRSR" id="PIRSR602401-1"/>
    </source>
</evidence>
<dbReference type="InterPro" id="IPR001128">
    <property type="entry name" value="Cyt_P450"/>
</dbReference>
<evidence type="ECO:0000313" key="7">
    <source>
        <dbReference type="Proteomes" id="UP000789739"/>
    </source>
</evidence>
<sequence>MLSVDALTFFSTSRLLNVLALSILVFVLYTIKFYVSYFNRDNALPGPLPLPIVGNLLQYAMYEDMVVWADTLRKKYGDLWELYMGSERHVWVSRADLVEKLLSTSTKTNYKYRTNGNRAIAEIKLSDHGVFLNRDLNLWAFNRKMIKLVMTSKEFNDYVIQTVPKMVNEMETYWTKLGYIGDARQNDLKDDTNKHATVSNDKIINLPDWFHALTLDDILYLSSSRYGCALASHFLSHSPNSEIPYSPETMNYAKEFRDSWTTFMETVRTAVFTPDFVRLGTPNGLMKRRKYLKNYHWLTNNLLTIIREKRAEIENEVNDDGSKNNNDILRLLLVTNTPRGPIVKRGSDEIDKPMSDDEIRGVLLEVLLGSVETSASLMCFVIYFVCHNPEVKKKIQEEVDPLFRDNPNRILQLDDANKKLDYLEAVIKEASRIYPPLPINHRVATQDDEIGGYVWKAGTQFMIDVFGIQNHQAHWSNPKEFKPERFLSQSEDIVPNSIQTFGGGLRICPGRQYGMLFTKIVLASLYNRYDIELANENEKPATAYKITRYCHRLRVALKKRSAI</sequence>
<gene>
    <name evidence="6" type="ORF">PBRASI_LOCUS7771</name>
</gene>
<dbReference type="Gene3D" id="1.10.630.10">
    <property type="entry name" value="Cytochrome P450"/>
    <property type="match status" value="1"/>
</dbReference>
<comment type="cofactor">
    <cofactor evidence="3">
        <name>heme</name>
        <dbReference type="ChEBI" id="CHEBI:30413"/>
    </cofactor>
</comment>
<keyword evidence="5" id="KW-0812">Transmembrane</keyword>
<evidence type="ECO:0000256" key="5">
    <source>
        <dbReference type="SAM" id="Phobius"/>
    </source>
</evidence>
<comment type="similarity">
    <text evidence="4">Belongs to the cytochrome P450 family.</text>
</comment>
<feature type="transmembrane region" description="Helical" evidence="5">
    <location>
        <begin position="15"/>
        <end position="35"/>
    </location>
</feature>
<feature type="binding site" description="axial binding residue" evidence="3">
    <location>
        <position position="508"/>
    </location>
    <ligand>
        <name>heme</name>
        <dbReference type="ChEBI" id="CHEBI:30413"/>
    </ligand>
    <ligandPart>
        <name>Fe</name>
        <dbReference type="ChEBI" id="CHEBI:18248"/>
    </ligandPart>
</feature>
<dbReference type="EMBL" id="CAJVPI010001255">
    <property type="protein sequence ID" value="CAG8603447.1"/>
    <property type="molecule type" value="Genomic_DNA"/>
</dbReference>
<evidence type="ECO:0000256" key="4">
    <source>
        <dbReference type="RuleBase" id="RU000461"/>
    </source>
</evidence>
<dbReference type="InterPro" id="IPR002401">
    <property type="entry name" value="Cyt_P450_E_grp-I"/>
</dbReference>
<dbReference type="GO" id="GO:0020037">
    <property type="term" value="F:heme binding"/>
    <property type="evidence" value="ECO:0007669"/>
    <property type="project" value="InterPro"/>
</dbReference>
<dbReference type="PRINTS" id="PR00463">
    <property type="entry name" value="EP450I"/>
</dbReference>
<dbReference type="SUPFAM" id="SSF48264">
    <property type="entry name" value="Cytochrome P450"/>
    <property type="match status" value="1"/>
</dbReference>
<keyword evidence="3 4" id="KW-0349">Heme</keyword>
<evidence type="ECO:0000256" key="2">
    <source>
        <dbReference type="ARBA" id="ARBA00023004"/>
    </source>
</evidence>
<keyword evidence="4" id="KW-0503">Monooxygenase</keyword>
<name>A0A9N9GFX4_9GLOM</name>